<evidence type="ECO:0000259" key="1">
    <source>
        <dbReference type="Pfam" id="PF01370"/>
    </source>
</evidence>
<keyword evidence="3" id="KW-1185">Reference proteome</keyword>
<evidence type="ECO:0000313" key="2">
    <source>
        <dbReference type="EMBL" id="MER0424939.1"/>
    </source>
</evidence>
<proteinExistence type="predicted"/>
<dbReference type="SUPFAM" id="SSF51735">
    <property type="entry name" value="NAD(P)-binding Rossmann-fold domains"/>
    <property type="match status" value="1"/>
</dbReference>
<dbReference type="RefSeq" id="WP_239111193.1">
    <property type="nucleotide sequence ID" value="NZ_JAAGME010001724.1"/>
</dbReference>
<comment type="caution">
    <text evidence="2">The sequence shown here is derived from an EMBL/GenBank/DDBJ whole genome shotgun (WGS) entry which is preliminary data.</text>
</comment>
<dbReference type="Gene3D" id="3.40.50.720">
    <property type="entry name" value="NAD(P)-binding Rossmann-like Domain"/>
    <property type="match status" value="1"/>
</dbReference>
<dbReference type="InterPro" id="IPR036291">
    <property type="entry name" value="NAD(P)-bd_dom_sf"/>
</dbReference>
<feature type="domain" description="NAD-dependent epimerase/dehydratase" evidence="1">
    <location>
        <begin position="5"/>
        <end position="201"/>
    </location>
</feature>
<organism evidence="2 3">
    <name type="scientific">Streptomyces microflavus</name>
    <name type="common">Streptomyces lipmanii</name>
    <dbReference type="NCBI Taxonomy" id="1919"/>
    <lineage>
        <taxon>Bacteria</taxon>
        <taxon>Bacillati</taxon>
        <taxon>Actinomycetota</taxon>
        <taxon>Actinomycetes</taxon>
        <taxon>Kitasatosporales</taxon>
        <taxon>Streptomycetaceae</taxon>
        <taxon>Streptomyces</taxon>
    </lineage>
</organism>
<sequence>MRRLLVLGGPAFVGRAVVEAALSRGWAVTTYNWDTPAAYRPGTGTLEQITGDRTRSEDLEALRGRSFDQVVDTWQGPSSAVRASARLLADSVRSYCYVSSLTVYRYPAPPPLTESAPLLATGANAAPGYPERKAASEREVVAAFGERGLLARAGLVVGPWEYVGRLPWWLLRMSEHADVIAPGPAGRQVQYVDARDLAAWTLDAGSAGLGGGYNVVCPPGHATMGRLLEACRAVTGGSATLRWVAEDRLLGRSVRPWTELPLWIPRSPGEADVYDVDVTRVLGAGARFRPLEETVADTWAWLGRSPRHRETLQPRPWLAREDEESVLRAEGAC</sequence>
<accession>A0ABV1Q1A1</accession>
<gene>
    <name evidence="2" type="ORF">ABR748_12025</name>
</gene>
<name>A0ABV1Q1A1_STRMI</name>
<dbReference type="Proteomes" id="UP001456562">
    <property type="component" value="Unassembled WGS sequence"/>
</dbReference>
<dbReference type="Pfam" id="PF01370">
    <property type="entry name" value="Epimerase"/>
    <property type="match status" value="1"/>
</dbReference>
<dbReference type="InterPro" id="IPR001509">
    <property type="entry name" value="Epimerase_deHydtase"/>
</dbReference>
<reference evidence="2 3" key="1">
    <citation type="submission" date="2024-01" db="EMBL/GenBank/DDBJ databases">
        <title>Metagenomic exploration of the rhizosphere soil microbial community and their significance in facilitating the development of wild simulated ginseng.</title>
        <authorList>
            <person name="Huang J."/>
        </authorList>
    </citation>
    <scope>NUCLEOTIDE SEQUENCE [LARGE SCALE GENOMIC DNA]</scope>
    <source>
        <strain evidence="2 3">WY141</strain>
    </source>
</reference>
<evidence type="ECO:0000313" key="3">
    <source>
        <dbReference type="Proteomes" id="UP001456562"/>
    </source>
</evidence>
<dbReference type="EMBL" id="JBEJUE010000008">
    <property type="protein sequence ID" value="MER0424939.1"/>
    <property type="molecule type" value="Genomic_DNA"/>
</dbReference>
<protein>
    <submittedName>
        <fullName evidence="2">NAD-dependent epimerase/dehydratase family protein</fullName>
    </submittedName>
</protein>